<evidence type="ECO:0000256" key="2">
    <source>
        <dbReference type="ARBA" id="ARBA00029454"/>
    </source>
</evidence>
<evidence type="ECO:0000256" key="1">
    <source>
        <dbReference type="ARBA" id="ARBA00022598"/>
    </source>
</evidence>
<keyword evidence="1" id="KW-0436">Ligase</keyword>
<dbReference type="PANTHER" id="PTHR45527:SF16">
    <property type="entry name" value="NONRIBOSOMAL PEPTIDE SYNTHASE ATNA-RELATED"/>
    <property type="match status" value="1"/>
</dbReference>
<organism evidence="4 5">
    <name type="scientific">Aspergillus caelatus</name>
    <dbReference type="NCBI Taxonomy" id="61420"/>
    <lineage>
        <taxon>Eukaryota</taxon>
        <taxon>Fungi</taxon>
        <taxon>Dikarya</taxon>
        <taxon>Ascomycota</taxon>
        <taxon>Pezizomycotina</taxon>
        <taxon>Eurotiomycetes</taxon>
        <taxon>Eurotiomycetidae</taxon>
        <taxon>Eurotiales</taxon>
        <taxon>Aspergillaceae</taxon>
        <taxon>Aspergillus</taxon>
        <taxon>Aspergillus subgen. Circumdati</taxon>
    </lineage>
</organism>
<evidence type="ECO:0000259" key="3">
    <source>
        <dbReference type="Pfam" id="PF00501"/>
    </source>
</evidence>
<dbReference type="Pfam" id="PF00501">
    <property type="entry name" value="AMP-binding"/>
    <property type="match status" value="1"/>
</dbReference>
<accession>A0A5N7AIE7</accession>
<feature type="domain" description="AMP-dependent synthetase/ligase" evidence="3">
    <location>
        <begin position="1"/>
        <end position="91"/>
    </location>
</feature>
<reference evidence="4 5" key="1">
    <citation type="submission" date="2019-04" db="EMBL/GenBank/DDBJ databases">
        <title>Friends and foes A comparative genomics studyof 23 Aspergillus species from section Flavi.</title>
        <authorList>
            <consortium name="DOE Joint Genome Institute"/>
            <person name="Kjaerbolling I."/>
            <person name="Vesth T."/>
            <person name="Frisvad J.C."/>
            <person name="Nybo J.L."/>
            <person name="Theobald S."/>
            <person name="Kildgaard S."/>
            <person name="Isbrandt T."/>
            <person name="Kuo A."/>
            <person name="Sato A."/>
            <person name="Lyhne E.K."/>
            <person name="Kogle M.E."/>
            <person name="Wiebenga A."/>
            <person name="Kun R.S."/>
            <person name="Lubbers R.J."/>
            <person name="Makela M.R."/>
            <person name="Barry K."/>
            <person name="Chovatia M."/>
            <person name="Clum A."/>
            <person name="Daum C."/>
            <person name="Haridas S."/>
            <person name="He G."/>
            <person name="LaButti K."/>
            <person name="Lipzen A."/>
            <person name="Mondo S."/>
            <person name="Riley R."/>
            <person name="Salamov A."/>
            <person name="Simmons B.A."/>
            <person name="Magnuson J.K."/>
            <person name="Henrissat B."/>
            <person name="Mortensen U.H."/>
            <person name="Larsen T.O."/>
            <person name="Devries R.P."/>
            <person name="Grigoriev I.V."/>
            <person name="Machida M."/>
            <person name="Baker S.E."/>
            <person name="Andersen M.R."/>
        </authorList>
    </citation>
    <scope>NUCLEOTIDE SEQUENCE [LARGE SCALE GENOMIC DNA]</scope>
    <source>
        <strain evidence="4 5">CBS 763.97</strain>
    </source>
</reference>
<keyword evidence="5" id="KW-1185">Reference proteome</keyword>
<dbReference type="PROSITE" id="PS00455">
    <property type="entry name" value="AMP_BINDING"/>
    <property type="match status" value="1"/>
</dbReference>
<dbReference type="GO" id="GO:0043041">
    <property type="term" value="P:amino acid activation for nonribosomal peptide biosynthetic process"/>
    <property type="evidence" value="ECO:0007669"/>
    <property type="project" value="TreeGrafter"/>
</dbReference>
<dbReference type="SUPFAM" id="SSF56801">
    <property type="entry name" value="Acetyl-CoA synthetase-like"/>
    <property type="match status" value="1"/>
</dbReference>
<name>A0A5N7AIE7_9EURO</name>
<dbReference type="Proteomes" id="UP000326268">
    <property type="component" value="Unassembled WGS sequence"/>
</dbReference>
<comment type="similarity">
    <text evidence="2">Belongs to the NRP synthetase family.</text>
</comment>
<gene>
    <name evidence="4" type="ORF">BDV27DRAFT_152939</name>
</gene>
<dbReference type="GO" id="GO:0005737">
    <property type="term" value="C:cytoplasm"/>
    <property type="evidence" value="ECO:0007669"/>
    <property type="project" value="TreeGrafter"/>
</dbReference>
<proteinExistence type="inferred from homology"/>
<dbReference type="GeneID" id="43656126"/>
<dbReference type="RefSeq" id="XP_031932732.1">
    <property type="nucleotide sequence ID" value="XM_032071680.1"/>
</dbReference>
<evidence type="ECO:0000313" key="5">
    <source>
        <dbReference type="Proteomes" id="UP000326268"/>
    </source>
</evidence>
<dbReference type="InterPro" id="IPR020845">
    <property type="entry name" value="AMP-binding_CS"/>
</dbReference>
<dbReference type="AlphaFoldDB" id="A0A5N7AIE7"/>
<protein>
    <recommendedName>
        <fullName evidence="3">AMP-dependent synthetase/ligase domain-containing protein</fullName>
    </recommendedName>
</protein>
<sequence length="125" mass="13702">MLAVLKAGAAFVALDCEHPQERQREMVSQTAAPIILTSRQNQRMWEDLPHLVVDQDILDDLSVPRKLVDTVSPDNLPYVVFTSGSTGKSKGDDGTSSHLFQPSPSFLPLPCQRADQSSAICIVRV</sequence>
<dbReference type="OrthoDB" id="4510984at2759"/>
<dbReference type="GO" id="GO:0016874">
    <property type="term" value="F:ligase activity"/>
    <property type="evidence" value="ECO:0007669"/>
    <property type="project" value="UniProtKB-KW"/>
</dbReference>
<dbReference type="PANTHER" id="PTHR45527">
    <property type="entry name" value="NONRIBOSOMAL PEPTIDE SYNTHETASE"/>
    <property type="match status" value="1"/>
</dbReference>
<dbReference type="Gene3D" id="3.40.50.980">
    <property type="match status" value="1"/>
</dbReference>
<dbReference type="GO" id="GO:0031177">
    <property type="term" value="F:phosphopantetheine binding"/>
    <property type="evidence" value="ECO:0007669"/>
    <property type="project" value="TreeGrafter"/>
</dbReference>
<evidence type="ECO:0000313" key="4">
    <source>
        <dbReference type="EMBL" id="KAE8369651.1"/>
    </source>
</evidence>
<dbReference type="GO" id="GO:0044550">
    <property type="term" value="P:secondary metabolite biosynthetic process"/>
    <property type="evidence" value="ECO:0007669"/>
    <property type="project" value="TreeGrafter"/>
</dbReference>
<dbReference type="InterPro" id="IPR000873">
    <property type="entry name" value="AMP-dep_synth/lig_dom"/>
</dbReference>
<dbReference type="EMBL" id="ML737572">
    <property type="protein sequence ID" value="KAE8369651.1"/>
    <property type="molecule type" value="Genomic_DNA"/>
</dbReference>